<evidence type="ECO:0000313" key="1">
    <source>
        <dbReference type="EMBL" id="WYD67756.1"/>
    </source>
</evidence>
<gene>
    <name evidence="1" type="ORF">vBSiFGS009_88</name>
</gene>
<dbReference type="EMBL" id="PP407513">
    <property type="protein sequence ID" value="WYD67756.1"/>
    <property type="molecule type" value="Genomic_DNA"/>
</dbReference>
<reference evidence="1" key="1">
    <citation type="journal article" date="2024" name="Front. Microbiol.">
        <title>Fighting Salmonella Infantis: bacteriophage-driven cleaning and disinfection strategies for broiler farms.</title>
        <authorList>
            <person name="Sevilla-Navarro S."/>
            <person name="Torres-Boncompte J."/>
            <person name="Garcia-Llorens J."/>
            <person name="Bernabeu-Gimeno M."/>
            <person name="Domingo-Calap P."/>
            <person name="Catala-Gregori P."/>
        </authorList>
    </citation>
    <scope>NUCLEOTIDE SEQUENCE</scope>
</reference>
<protein>
    <submittedName>
        <fullName evidence="1">Uncharacterized protein</fullName>
    </submittedName>
</protein>
<sequence>MSHRCIKKQKDLNLHEIDHLSQPLYEVCCREWMFPINLLGSPVYRFRHTSRFGGR</sequence>
<accession>A0AAU6PY78</accession>
<organism evidence="1">
    <name type="scientific">Salmonella phage vB_Si_CECAV_FGS009</name>
    <dbReference type="NCBI Taxonomy" id="3126494"/>
    <lineage>
        <taxon>Viruses</taxon>
        <taxon>Duplodnaviria</taxon>
        <taxon>Heunggongvirae</taxon>
        <taxon>Uroviricota</taxon>
        <taxon>Caudoviricetes</taxon>
        <taxon>Demerecviridae</taxon>
        <taxon>Markadamsvirinae</taxon>
        <taxon>Tequintavirus</taxon>
    </lineage>
</organism>
<proteinExistence type="predicted"/>
<name>A0AAU6PY78_9CAUD</name>
<reference evidence="1" key="2">
    <citation type="submission" date="2024-02" db="EMBL/GenBank/DDBJ databases">
        <authorList>
            <person name="Sevilla-Navarro S."/>
            <person name="Torres-Boncompte J."/>
            <person name="Garcia-Llorens J."/>
            <person name="Domingo-Calap P."/>
            <person name="Bernabeu-Gimeno M."/>
            <person name="Catala-Gregori P."/>
        </authorList>
    </citation>
    <scope>NUCLEOTIDE SEQUENCE</scope>
</reference>